<name>A0AC35GJ78_9BILA</name>
<accession>A0AC35GJ78</accession>
<proteinExistence type="predicted"/>
<dbReference type="Proteomes" id="UP000887580">
    <property type="component" value="Unplaced"/>
</dbReference>
<evidence type="ECO:0000313" key="1">
    <source>
        <dbReference type="Proteomes" id="UP000887580"/>
    </source>
</evidence>
<organism evidence="1 2">
    <name type="scientific">Panagrolaimus sp. PS1159</name>
    <dbReference type="NCBI Taxonomy" id="55785"/>
    <lineage>
        <taxon>Eukaryota</taxon>
        <taxon>Metazoa</taxon>
        <taxon>Ecdysozoa</taxon>
        <taxon>Nematoda</taxon>
        <taxon>Chromadorea</taxon>
        <taxon>Rhabditida</taxon>
        <taxon>Tylenchina</taxon>
        <taxon>Panagrolaimomorpha</taxon>
        <taxon>Panagrolaimoidea</taxon>
        <taxon>Panagrolaimidae</taxon>
        <taxon>Panagrolaimus</taxon>
    </lineage>
</organism>
<reference evidence="2" key="1">
    <citation type="submission" date="2022-11" db="UniProtKB">
        <authorList>
            <consortium name="WormBaseParasite"/>
        </authorList>
    </citation>
    <scope>IDENTIFICATION</scope>
</reference>
<protein>
    <submittedName>
        <fullName evidence="2">Major facilitator superfamily (MFS) profile domain-containing protein</fullName>
    </submittedName>
</protein>
<dbReference type="WBParaSite" id="PS1159_v2.g5560.t1">
    <property type="protein sequence ID" value="PS1159_v2.g5560.t1"/>
    <property type="gene ID" value="PS1159_v2.g5560"/>
</dbReference>
<evidence type="ECO:0000313" key="2">
    <source>
        <dbReference type="WBParaSite" id="PS1159_v2.g5560.t1"/>
    </source>
</evidence>
<sequence>MITFNDPVASWLVRLRPLPRILFVLFGAVLIHLSLGTYHTFGNMLPYLASYLRNHTDPEVKIEHLMWIPTFQGCFPFAMIIGGFLSMKLGPRLAAAIGCYTMASGVFLSYFTIKMSYGLFLITYGFMFGLGQGIAYVVAVASVINWAPDKIGLVSGIVAAGFGLSSSIFAPIQTRMINPENKAASTDGYFTDEHLINRVPDTFKTLSLVYFIMQTIGLIFICDPPAEAKRKLSINDDDTTGLITCSADIEADESDDDLHTIKPQPISLRPSEVLKSSTFYWLFIALFCCSFYGNLFYNLYKTFGETFIEDDMFLAIAFSIGTIANAAARIGWGLLTDKTSFQVALSSASCLATALLLTMPLTAALGKYMYLLWLIMMFICLAATHALFITAAVRCFGTQYKATNYGCLILSTTLSGILLSVSTSSLLSIIGYNWAFIISAAFPFTAFVITSAIRVTPQGHLII</sequence>